<evidence type="ECO:0000313" key="2">
    <source>
        <dbReference type="EMBL" id="QZN98557.1"/>
    </source>
</evidence>
<dbReference type="KEGG" id="cmet:K6K41_16095"/>
<dbReference type="Proteomes" id="UP000825701">
    <property type="component" value="Chromosome"/>
</dbReference>
<proteinExistence type="predicted"/>
<sequence length="178" mass="19110">MQTISYIPPGAPATALACAILSAQADRMDRLVLIAERELKRADGARARLNHIIHVLIERLDTIEAATVDLEDDDTELEDEGDELDFEEGDGDPDDEPTLGSVNAYNGAVGSGTYWNGVPMSAKADECEATAPERAGAGFVACSGDDEEEGGDTEGAIVDQDGGDSQEWRFRVTRRIRP</sequence>
<keyword evidence="3" id="KW-1185">Reference proteome</keyword>
<feature type="compositionally biased region" description="Acidic residues" evidence="1">
    <location>
        <begin position="69"/>
        <end position="97"/>
    </location>
</feature>
<dbReference type="RefSeq" id="WP_261401489.1">
    <property type="nucleotide sequence ID" value="NZ_CP081869.1"/>
</dbReference>
<evidence type="ECO:0000313" key="3">
    <source>
        <dbReference type="Proteomes" id="UP000825701"/>
    </source>
</evidence>
<protein>
    <submittedName>
        <fullName evidence="2">Uncharacterized protein</fullName>
    </submittedName>
</protein>
<organism evidence="2 3">
    <name type="scientific">Chenggangzhangella methanolivorans</name>
    <dbReference type="NCBI Taxonomy" id="1437009"/>
    <lineage>
        <taxon>Bacteria</taxon>
        <taxon>Pseudomonadati</taxon>
        <taxon>Pseudomonadota</taxon>
        <taxon>Alphaproteobacteria</taxon>
        <taxon>Hyphomicrobiales</taxon>
        <taxon>Methylopilaceae</taxon>
        <taxon>Chenggangzhangella</taxon>
    </lineage>
</organism>
<feature type="region of interest" description="Disordered" evidence="1">
    <location>
        <begin position="140"/>
        <end position="166"/>
    </location>
</feature>
<reference evidence="2" key="1">
    <citation type="submission" date="2021-08" db="EMBL/GenBank/DDBJ databases">
        <authorList>
            <person name="Zhang H."/>
            <person name="Xu M."/>
            <person name="Yu Z."/>
            <person name="Yang L."/>
            <person name="Cai Y."/>
        </authorList>
    </citation>
    <scope>NUCLEOTIDE SEQUENCE</scope>
    <source>
        <strain evidence="2">CHL1</strain>
    </source>
</reference>
<evidence type="ECO:0000256" key="1">
    <source>
        <dbReference type="SAM" id="MobiDB-lite"/>
    </source>
</evidence>
<gene>
    <name evidence="2" type="ORF">K6K41_16095</name>
</gene>
<name>A0A9E6R8G0_9HYPH</name>
<dbReference type="AlphaFoldDB" id="A0A9E6R8G0"/>
<feature type="region of interest" description="Disordered" evidence="1">
    <location>
        <begin position="69"/>
        <end position="105"/>
    </location>
</feature>
<accession>A0A9E6R8G0</accession>
<dbReference type="EMBL" id="CP081869">
    <property type="protein sequence ID" value="QZN98557.1"/>
    <property type="molecule type" value="Genomic_DNA"/>
</dbReference>